<name>R4Z7F3_9ACTN</name>
<dbReference type="EMBL" id="CANL01000067">
    <property type="protein sequence ID" value="CCM65407.1"/>
    <property type="molecule type" value="Genomic_DNA"/>
</dbReference>
<proteinExistence type="predicted"/>
<organism evidence="1 2">
    <name type="scientific">Candidatus Neomicrothrix parvicella RN1</name>
    <dbReference type="NCBI Taxonomy" id="1229780"/>
    <lineage>
        <taxon>Bacteria</taxon>
        <taxon>Bacillati</taxon>
        <taxon>Actinomycetota</taxon>
        <taxon>Acidimicrobiia</taxon>
        <taxon>Acidimicrobiales</taxon>
        <taxon>Microthrixaceae</taxon>
        <taxon>Candidatus Neomicrothrix</taxon>
    </lineage>
</organism>
<gene>
    <name evidence="1" type="ORF">BN381_70106</name>
</gene>
<protein>
    <submittedName>
        <fullName evidence="1">Uncharacterized protein</fullName>
    </submittedName>
</protein>
<dbReference type="STRING" id="1229780.BN381_70106"/>
<evidence type="ECO:0000313" key="1">
    <source>
        <dbReference type="EMBL" id="CCM65407.1"/>
    </source>
</evidence>
<reference evidence="1 2" key="1">
    <citation type="journal article" date="2013" name="ISME J.">
        <title>Metabolic model for the filamentous 'Candidatus Microthrix parvicella' based on genomic and metagenomic analyses.</title>
        <authorList>
            <person name="Jon McIlroy S."/>
            <person name="Kristiansen R."/>
            <person name="Albertsen M."/>
            <person name="Michael Karst S."/>
            <person name="Rossetti S."/>
            <person name="Lund Nielsen J."/>
            <person name="Tandoi V."/>
            <person name="James Seviour R."/>
            <person name="Nielsen P.H."/>
        </authorList>
    </citation>
    <scope>NUCLEOTIDE SEQUENCE [LARGE SCALE GENOMIC DNA]</scope>
    <source>
        <strain evidence="1 2">RN1</strain>
    </source>
</reference>
<comment type="caution">
    <text evidence="1">The sequence shown here is derived from an EMBL/GenBank/DDBJ whole genome shotgun (WGS) entry which is preliminary data.</text>
</comment>
<dbReference type="AlphaFoldDB" id="R4Z7F3"/>
<evidence type="ECO:0000313" key="2">
    <source>
        <dbReference type="Proteomes" id="UP000018291"/>
    </source>
</evidence>
<keyword evidence="2" id="KW-1185">Reference proteome</keyword>
<dbReference type="HOGENOM" id="CLU_3231145_0_0_11"/>
<accession>R4Z7F3</accession>
<sequence>MSQIRSFMNALPHHPQLAVYNTGRALLTRVRNQRLKTRPVDRI</sequence>
<dbReference type="Proteomes" id="UP000018291">
    <property type="component" value="Unassembled WGS sequence"/>
</dbReference>